<evidence type="ECO:0000313" key="2">
    <source>
        <dbReference type="EMBL" id="WKN39603.1"/>
    </source>
</evidence>
<name>A0AA49GTJ3_9BACT</name>
<sequence length="348" mass="38479">MHKLHVNLIIALLIFSLFSACKHICDCEDDGMEPCAFSYENVVYTPNGAPGDQLISPMFADEPPSGSFSAEPEGLAIDAETGVIDINASDYDKEYTIKFRIKDSEVTCMTRVVINEPEATPCVVSYDDGVIMPGEADFLSPKFADGYTPDGHFAAYPSGLDISPDKGIVNVSASASGVEYYITYISNDKKIICQTTLLITGVDYPERIINFDEGERVLSPYFNEQDGERSTIGSYEATPSELTFTENEQGEVNGSIDVYSTLLSVQSQEFEGQLPEGFFRDYTINYTLFDESETTSTVELRIYYFSSLEAARELAPELLEALEDRGQYTGNGRIEKKPKYVLATGAIR</sequence>
<reference evidence="2" key="2">
    <citation type="journal article" date="2024" name="Antonie Van Leeuwenhoek">
        <title>Roseihalotalea indica gen. nov., sp. nov., a halophilic Bacteroidetes from mesopelagic Southwest Indian Ocean with higher carbohydrate metabolic potential.</title>
        <authorList>
            <person name="Chen B."/>
            <person name="Zhang M."/>
            <person name="Lin D."/>
            <person name="Ye J."/>
            <person name="Tang K."/>
        </authorList>
    </citation>
    <scope>NUCLEOTIDE SEQUENCE</scope>
    <source>
        <strain evidence="2">TK19036</strain>
    </source>
</reference>
<accession>A0AA49GTJ3</accession>
<feature type="signal peptide" evidence="1">
    <location>
        <begin position="1"/>
        <end position="19"/>
    </location>
</feature>
<dbReference type="AlphaFoldDB" id="A0AA49GTJ3"/>
<keyword evidence="1" id="KW-0732">Signal</keyword>
<evidence type="ECO:0000256" key="1">
    <source>
        <dbReference type="SAM" id="SignalP"/>
    </source>
</evidence>
<dbReference type="EMBL" id="CP120682">
    <property type="protein sequence ID" value="WKN39603.1"/>
    <property type="molecule type" value="Genomic_DNA"/>
</dbReference>
<feature type="chain" id="PRO_5041351304" evidence="1">
    <location>
        <begin position="20"/>
        <end position="348"/>
    </location>
</feature>
<gene>
    <name evidence="2" type="ORF">K4G66_12960</name>
</gene>
<reference evidence="2" key="1">
    <citation type="journal article" date="2023" name="Comput. Struct. Biotechnol. J.">
        <title>Discovery of a novel marine Bacteroidetes with a rich repertoire of carbohydrate-active enzymes.</title>
        <authorList>
            <person name="Chen B."/>
            <person name="Liu G."/>
            <person name="Chen Q."/>
            <person name="Wang H."/>
            <person name="Liu L."/>
            <person name="Tang K."/>
        </authorList>
    </citation>
    <scope>NUCLEOTIDE SEQUENCE</scope>
    <source>
        <strain evidence="2">TK19036</strain>
    </source>
</reference>
<dbReference type="PROSITE" id="PS51257">
    <property type="entry name" value="PROKAR_LIPOPROTEIN"/>
    <property type="match status" value="1"/>
</dbReference>
<protein>
    <submittedName>
        <fullName evidence="2">Uncharacterized protein</fullName>
    </submittedName>
</protein>
<organism evidence="2">
    <name type="scientific">Roseihalotalea indica</name>
    <dbReference type="NCBI Taxonomy" id="2867963"/>
    <lineage>
        <taxon>Bacteria</taxon>
        <taxon>Pseudomonadati</taxon>
        <taxon>Bacteroidota</taxon>
        <taxon>Cytophagia</taxon>
        <taxon>Cytophagales</taxon>
        <taxon>Catalimonadaceae</taxon>
        <taxon>Roseihalotalea</taxon>
    </lineage>
</organism>
<proteinExistence type="predicted"/>